<evidence type="ECO:0000256" key="1">
    <source>
        <dbReference type="ARBA" id="ARBA00004196"/>
    </source>
</evidence>
<evidence type="ECO:0000313" key="7">
    <source>
        <dbReference type="EMBL" id="GGH79152.1"/>
    </source>
</evidence>
<dbReference type="PANTHER" id="PTHR42852:SF6">
    <property type="entry name" value="THIOL:DISULFIDE INTERCHANGE PROTEIN DSBE"/>
    <property type="match status" value="1"/>
</dbReference>
<dbReference type="GO" id="GO:0017004">
    <property type="term" value="P:cytochrome complex assembly"/>
    <property type="evidence" value="ECO:0007669"/>
    <property type="project" value="UniProtKB-KW"/>
</dbReference>
<protein>
    <recommendedName>
        <fullName evidence="6">Thioredoxin domain-containing protein</fullName>
    </recommendedName>
</protein>
<dbReference type="SUPFAM" id="SSF52833">
    <property type="entry name" value="Thioredoxin-like"/>
    <property type="match status" value="1"/>
</dbReference>
<accession>A0A8J2ZVD8</accession>
<evidence type="ECO:0000313" key="8">
    <source>
        <dbReference type="Proteomes" id="UP000656813"/>
    </source>
</evidence>
<dbReference type="AlphaFoldDB" id="A0A8J2ZVD8"/>
<dbReference type="CDD" id="cd02966">
    <property type="entry name" value="TlpA_like_family"/>
    <property type="match status" value="1"/>
</dbReference>
<keyword evidence="4" id="KW-1015">Disulfide bond</keyword>
<organism evidence="7 8">
    <name type="scientific">Pullulanibacillus pueri</name>
    <dbReference type="NCBI Taxonomy" id="1437324"/>
    <lineage>
        <taxon>Bacteria</taxon>
        <taxon>Bacillati</taxon>
        <taxon>Bacillota</taxon>
        <taxon>Bacilli</taxon>
        <taxon>Bacillales</taxon>
        <taxon>Sporolactobacillaceae</taxon>
        <taxon>Pullulanibacillus</taxon>
    </lineage>
</organism>
<dbReference type="GO" id="GO:0016209">
    <property type="term" value="F:antioxidant activity"/>
    <property type="evidence" value="ECO:0007669"/>
    <property type="project" value="InterPro"/>
</dbReference>
<dbReference type="NCBIfam" id="NF002854">
    <property type="entry name" value="PRK03147.1"/>
    <property type="match status" value="1"/>
</dbReference>
<sequence>MSKKRKRFFLNALIVLIILLALTYTCYRIFFKSHTVNVGDPAPNFTVENLQGQTLNLHSLKGKGVMINFWQSDCDPCKEEMPFINEAYHQLKSSDNIVILEVNLDESKSVVSGFKEKYDLDFPIWLDHHKIGQDLYNVQGIPTTFFVDASGQVVEKVQGYMESEKAIMEKLEQIRP</sequence>
<gene>
    <name evidence="7" type="ORF">GCM10007096_13660</name>
</gene>
<keyword evidence="3" id="KW-0812">Transmembrane</keyword>
<dbReference type="Pfam" id="PF00578">
    <property type="entry name" value="AhpC-TSA"/>
    <property type="match status" value="1"/>
</dbReference>
<evidence type="ECO:0000256" key="2">
    <source>
        <dbReference type="ARBA" id="ARBA00022748"/>
    </source>
</evidence>
<dbReference type="PROSITE" id="PS51352">
    <property type="entry name" value="THIOREDOXIN_2"/>
    <property type="match status" value="1"/>
</dbReference>
<evidence type="ECO:0000259" key="6">
    <source>
        <dbReference type="PROSITE" id="PS51352"/>
    </source>
</evidence>
<dbReference type="InterPro" id="IPR013766">
    <property type="entry name" value="Thioredoxin_domain"/>
</dbReference>
<dbReference type="Gene3D" id="3.40.30.10">
    <property type="entry name" value="Glutaredoxin"/>
    <property type="match status" value="1"/>
</dbReference>
<reference evidence="7" key="2">
    <citation type="submission" date="2020-09" db="EMBL/GenBank/DDBJ databases">
        <authorList>
            <person name="Sun Q."/>
            <person name="Zhou Y."/>
        </authorList>
    </citation>
    <scope>NUCLEOTIDE SEQUENCE</scope>
    <source>
        <strain evidence="7">CGMCC 1.12777</strain>
    </source>
</reference>
<dbReference type="InterPro" id="IPR000866">
    <property type="entry name" value="AhpC/TSA"/>
</dbReference>
<dbReference type="RefSeq" id="WP_188496650.1">
    <property type="nucleotide sequence ID" value="NZ_BMFV01000007.1"/>
</dbReference>
<comment type="caution">
    <text evidence="7">The sequence shown here is derived from an EMBL/GenBank/DDBJ whole genome shotgun (WGS) entry which is preliminary data.</text>
</comment>
<dbReference type="PANTHER" id="PTHR42852">
    <property type="entry name" value="THIOL:DISULFIDE INTERCHANGE PROTEIN DSBE"/>
    <property type="match status" value="1"/>
</dbReference>
<keyword evidence="2" id="KW-0201">Cytochrome c-type biogenesis</keyword>
<dbReference type="EMBL" id="BMFV01000007">
    <property type="protein sequence ID" value="GGH79152.1"/>
    <property type="molecule type" value="Genomic_DNA"/>
</dbReference>
<dbReference type="InterPro" id="IPR050553">
    <property type="entry name" value="Thioredoxin_ResA/DsbE_sf"/>
</dbReference>
<keyword evidence="8" id="KW-1185">Reference proteome</keyword>
<evidence type="ECO:0000256" key="4">
    <source>
        <dbReference type="ARBA" id="ARBA00023157"/>
    </source>
</evidence>
<evidence type="ECO:0000256" key="5">
    <source>
        <dbReference type="ARBA" id="ARBA00023284"/>
    </source>
</evidence>
<name>A0A8J2ZVD8_9BACL</name>
<evidence type="ECO:0000256" key="3">
    <source>
        <dbReference type="ARBA" id="ARBA00022968"/>
    </source>
</evidence>
<keyword evidence="5" id="KW-0676">Redox-active center</keyword>
<feature type="domain" description="Thioredoxin" evidence="6">
    <location>
        <begin position="36"/>
        <end position="176"/>
    </location>
</feature>
<comment type="subcellular location">
    <subcellularLocation>
        <location evidence="1">Cell envelope</location>
    </subcellularLocation>
</comment>
<reference evidence="7" key="1">
    <citation type="journal article" date="2014" name="Int. J. Syst. Evol. Microbiol.">
        <title>Complete genome sequence of Corynebacterium casei LMG S-19264T (=DSM 44701T), isolated from a smear-ripened cheese.</title>
        <authorList>
            <consortium name="US DOE Joint Genome Institute (JGI-PGF)"/>
            <person name="Walter F."/>
            <person name="Albersmeier A."/>
            <person name="Kalinowski J."/>
            <person name="Ruckert C."/>
        </authorList>
    </citation>
    <scope>NUCLEOTIDE SEQUENCE</scope>
    <source>
        <strain evidence="7">CGMCC 1.12777</strain>
    </source>
</reference>
<dbReference type="Proteomes" id="UP000656813">
    <property type="component" value="Unassembled WGS sequence"/>
</dbReference>
<dbReference type="InterPro" id="IPR036249">
    <property type="entry name" value="Thioredoxin-like_sf"/>
</dbReference>
<proteinExistence type="predicted"/>
<dbReference type="GO" id="GO:0030313">
    <property type="term" value="C:cell envelope"/>
    <property type="evidence" value="ECO:0007669"/>
    <property type="project" value="UniProtKB-SubCell"/>
</dbReference>
<keyword evidence="3" id="KW-0735">Signal-anchor</keyword>
<dbReference type="GO" id="GO:0016491">
    <property type="term" value="F:oxidoreductase activity"/>
    <property type="evidence" value="ECO:0007669"/>
    <property type="project" value="InterPro"/>
</dbReference>